<dbReference type="Proteomes" id="UP000253075">
    <property type="component" value="Unassembled WGS sequence"/>
</dbReference>
<reference evidence="3" key="2">
    <citation type="submission" date="2018-02" db="EMBL/GenBank/DDBJ databases">
        <title>Phenotypic characterization and whole genome analysis of multidrug-resistant, extended-spectrum beta-lactamase-producing bacteria isolated from dogs in Germany.</title>
        <authorList>
            <person name="Williamson C."/>
        </authorList>
    </citation>
    <scope>NUCLEOTIDE SEQUENCE [LARGE SCALE GENOMIC DNA]</scope>
    <source>
        <strain evidence="3">AFG_SD03_1510_Ahy_093</strain>
    </source>
</reference>
<comment type="caution">
    <text evidence="2">The sequence shown here is derived from an EMBL/GenBank/DDBJ whole genome shotgun (WGS) entry which is preliminary data.</text>
</comment>
<name>A0ABD7G9G9_AERHY</name>
<organism evidence="2 3">
    <name type="scientific">Aeromonas hydrophila</name>
    <dbReference type="NCBI Taxonomy" id="644"/>
    <lineage>
        <taxon>Bacteria</taxon>
        <taxon>Pseudomonadati</taxon>
        <taxon>Pseudomonadota</taxon>
        <taxon>Gammaproteobacteria</taxon>
        <taxon>Aeromonadales</taxon>
        <taxon>Aeromonadaceae</taxon>
        <taxon>Aeromonas</taxon>
    </lineage>
</organism>
<accession>A0ABD7G9G9</accession>
<evidence type="ECO:0000256" key="1">
    <source>
        <dbReference type="SAM" id="MobiDB-lite"/>
    </source>
</evidence>
<feature type="region of interest" description="Disordered" evidence="1">
    <location>
        <begin position="1"/>
        <end position="68"/>
    </location>
</feature>
<protein>
    <submittedName>
        <fullName evidence="2">Uncharacterized protein</fullName>
    </submittedName>
</protein>
<evidence type="ECO:0000313" key="2">
    <source>
        <dbReference type="EMBL" id="RCF50290.1"/>
    </source>
</evidence>
<feature type="compositionally biased region" description="Low complexity" evidence="1">
    <location>
        <begin position="28"/>
        <end position="37"/>
    </location>
</feature>
<proteinExistence type="predicted"/>
<sequence>MINEETTMFKSTQPNAHLQCAGAKSQNGSSPSGSTTGKPVTNSRPPNGPSTTGNPSGGGRGNNPPKVK</sequence>
<evidence type="ECO:0000313" key="3">
    <source>
        <dbReference type="Proteomes" id="UP000253075"/>
    </source>
</evidence>
<feature type="compositionally biased region" description="Polar residues" evidence="1">
    <location>
        <begin position="1"/>
        <end position="16"/>
    </location>
</feature>
<gene>
    <name evidence="2" type="ORF">C6C11_08590</name>
</gene>
<dbReference type="AlphaFoldDB" id="A0ABD7G9G9"/>
<reference evidence="2 3" key="1">
    <citation type="journal article" date="2018" name="PLoS ONE">
        <title>Phenotypic characterization and whole genome analysis of extended-spectrum beta-lactamase-producing bacteria isolated from dogs in Germany.</title>
        <authorList>
            <person name="Boehmer T."/>
            <person name="Vogler A.J."/>
            <person name="Thomas A."/>
            <person name="Sauer S."/>
            <person name="Hergenroether M."/>
            <person name="Straubinger R.K."/>
            <person name="Birdsell D."/>
            <person name="Keim P."/>
            <person name="Sahl J.W."/>
            <person name="Williamson C.H."/>
            <person name="Riehm J.M."/>
        </authorList>
    </citation>
    <scope>NUCLEOTIDE SEQUENCE [LARGE SCALE GENOMIC DNA]</scope>
    <source>
        <strain evidence="2 3">AFG_SD03_1510_Ahy_093</strain>
    </source>
</reference>
<dbReference type="EMBL" id="PUTQ01000010">
    <property type="protein sequence ID" value="RCF50290.1"/>
    <property type="molecule type" value="Genomic_DNA"/>
</dbReference>